<evidence type="ECO:0000313" key="3">
    <source>
        <dbReference type="Proteomes" id="UP000324639"/>
    </source>
</evidence>
<evidence type="ECO:0000256" key="1">
    <source>
        <dbReference type="SAM" id="MobiDB-lite"/>
    </source>
</evidence>
<accession>A0A9X9MG24</accession>
<dbReference type="AlphaFoldDB" id="A0A9X9MG24"/>
<dbReference type="EMBL" id="LR026988">
    <property type="protein sequence ID" value="VDB85958.1"/>
    <property type="molecule type" value="Genomic_DNA"/>
</dbReference>
<evidence type="ECO:0000313" key="2">
    <source>
        <dbReference type="EMBL" id="VDB85958.1"/>
    </source>
</evidence>
<organism evidence="2 3">
    <name type="scientific">Blumeria graminis f. sp. tritici</name>
    <dbReference type="NCBI Taxonomy" id="62690"/>
    <lineage>
        <taxon>Eukaryota</taxon>
        <taxon>Fungi</taxon>
        <taxon>Dikarya</taxon>
        <taxon>Ascomycota</taxon>
        <taxon>Pezizomycotina</taxon>
        <taxon>Leotiomycetes</taxon>
        <taxon>Erysiphales</taxon>
        <taxon>Erysiphaceae</taxon>
        <taxon>Blumeria</taxon>
    </lineage>
</organism>
<proteinExistence type="predicted"/>
<gene>
    <name evidence="2" type="ORF">BGT96224V316_LOCUS3625</name>
</gene>
<reference evidence="2 3" key="1">
    <citation type="submission" date="2018-08" db="EMBL/GenBank/DDBJ databases">
        <authorList>
            <person name="Muller C M."/>
        </authorList>
    </citation>
    <scope>NUCLEOTIDE SEQUENCE [LARGE SCALE GENOMIC DNA]</scope>
</reference>
<protein>
    <submittedName>
        <fullName evidence="2">Bgt-50647</fullName>
    </submittedName>
</protein>
<sequence>MKTSSKWAEARLNWTKEDWTSVLWKDETLGNGQQEAEKTRRSGSAG</sequence>
<name>A0A9X9MG24_BLUGR</name>
<feature type="region of interest" description="Disordered" evidence="1">
    <location>
        <begin position="26"/>
        <end position="46"/>
    </location>
</feature>
<dbReference type="Proteomes" id="UP000324639">
    <property type="component" value="Chromosome Bgt_-05"/>
</dbReference>
<keyword evidence="3" id="KW-1185">Reference proteome</keyword>